<reference evidence="7" key="1">
    <citation type="submission" date="2017-04" db="EMBL/GenBank/DDBJ databases">
        <authorList>
            <person name="Varghese N."/>
            <person name="Submissions S."/>
        </authorList>
    </citation>
    <scope>NUCLEOTIDE SEQUENCE [LARGE SCALE GENOMIC DNA]</scope>
    <source>
        <strain evidence="7">RKEM611</strain>
    </source>
</reference>
<evidence type="ECO:0000256" key="2">
    <source>
        <dbReference type="ARBA" id="ARBA00023125"/>
    </source>
</evidence>
<organism evidence="6 7">
    <name type="scientific">Pseudobacteriovorax antillogorgiicola</name>
    <dbReference type="NCBI Taxonomy" id="1513793"/>
    <lineage>
        <taxon>Bacteria</taxon>
        <taxon>Pseudomonadati</taxon>
        <taxon>Bdellovibrionota</taxon>
        <taxon>Oligoflexia</taxon>
        <taxon>Oligoflexales</taxon>
        <taxon>Pseudobacteriovoracaceae</taxon>
        <taxon>Pseudobacteriovorax</taxon>
    </lineage>
</organism>
<proteinExistence type="predicted"/>
<keyword evidence="2 4" id="KW-0238">DNA-binding</keyword>
<dbReference type="RefSeq" id="WP_132321893.1">
    <property type="nucleotide sequence ID" value="NZ_FWZT01000016.1"/>
</dbReference>
<dbReference type="STRING" id="1513793.SAMN06296036_11610"/>
<dbReference type="PRINTS" id="PR00455">
    <property type="entry name" value="HTHTETR"/>
</dbReference>
<dbReference type="AlphaFoldDB" id="A0A1Y6CEQ3"/>
<dbReference type="InterPro" id="IPR009057">
    <property type="entry name" value="Homeodomain-like_sf"/>
</dbReference>
<evidence type="ECO:0000259" key="5">
    <source>
        <dbReference type="PROSITE" id="PS50977"/>
    </source>
</evidence>
<gene>
    <name evidence="6" type="ORF">SAMN06296036_11610</name>
</gene>
<dbReference type="Gene3D" id="1.10.357.10">
    <property type="entry name" value="Tetracycline Repressor, domain 2"/>
    <property type="match status" value="1"/>
</dbReference>
<evidence type="ECO:0000256" key="3">
    <source>
        <dbReference type="ARBA" id="ARBA00023163"/>
    </source>
</evidence>
<feature type="domain" description="HTH tetR-type" evidence="5">
    <location>
        <begin position="10"/>
        <end position="70"/>
    </location>
</feature>
<dbReference type="InterPro" id="IPR050109">
    <property type="entry name" value="HTH-type_TetR-like_transc_reg"/>
</dbReference>
<dbReference type="InterPro" id="IPR001647">
    <property type="entry name" value="HTH_TetR"/>
</dbReference>
<dbReference type="PROSITE" id="PS50977">
    <property type="entry name" value="HTH_TETR_2"/>
    <property type="match status" value="1"/>
</dbReference>
<dbReference type="OrthoDB" id="5293556at2"/>
<evidence type="ECO:0000313" key="6">
    <source>
        <dbReference type="EMBL" id="SMF51724.1"/>
    </source>
</evidence>
<dbReference type="PANTHER" id="PTHR30055:SF234">
    <property type="entry name" value="HTH-TYPE TRANSCRIPTIONAL REGULATOR BETI"/>
    <property type="match status" value="1"/>
</dbReference>
<dbReference type="EMBL" id="FWZT01000016">
    <property type="protein sequence ID" value="SMF51724.1"/>
    <property type="molecule type" value="Genomic_DNA"/>
</dbReference>
<sequence>MQGLSALGEPPKKLQILDGCFEHFARHGYHGLSMRRLAQKLGFTTGALYHHYRSKSELFCDLVSFHSKGDIAALHNHLENQGSYIEQASALVDFLEERQLYFRKMIMIVLDLQRERGMGQGIDAARRRVTSALQQYREFLRQELDLSEPESQGLLSLIIGTFVQKEIDPKRVRFSDLRNYLLALRM</sequence>
<evidence type="ECO:0000313" key="7">
    <source>
        <dbReference type="Proteomes" id="UP000192907"/>
    </source>
</evidence>
<keyword evidence="7" id="KW-1185">Reference proteome</keyword>
<dbReference type="SUPFAM" id="SSF46689">
    <property type="entry name" value="Homeodomain-like"/>
    <property type="match status" value="1"/>
</dbReference>
<evidence type="ECO:0000256" key="1">
    <source>
        <dbReference type="ARBA" id="ARBA00023015"/>
    </source>
</evidence>
<dbReference type="PANTHER" id="PTHR30055">
    <property type="entry name" value="HTH-TYPE TRANSCRIPTIONAL REGULATOR RUTR"/>
    <property type="match status" value="1"/>
</dbReference>
<feature type="DNA-binding region" description="H-T-H motif" evidence="4">
    <location>
        <begin position="33"/>
        <end position="52"/>
    </location>
</feature>
<evidence type="ECO:0000256" key="4">
    <source>
        <dbReference type="PROSITE-ProRule" id="PRU00335"/>
    </source>
</evidence>
<dbReference type="Proteomes" id="UP000192907">
    <property type="component" value="Unassembled WGS sequence"/>
</dbReference>
<dbReference type="GO" id="GO:0000976">
    <property type="term" value="F:transcription cis-regulatory region binding"/>
    <property type="evidence" value="ECO:0007669"/>
    <property type="project" value="TreeGrafter"/>
</dbReference>
<dbReference type="Pfam" id="PF00440">
    <property type="entry name" value="TetR_N"/>
    <property type="match status" value="1"/>
</dbReference>
<accession>A0A1Y6CEQ3</accession>
<keyword evidence="3" id="KW-0804">Transcription</keyword>
<keyword evidence="1" id="KW-0805">Transcription regulation</keyword>
<name>A0A1Y6CEQ3_9BACT</name>
<protein>
    <submittedName>
        <fullName evidence="6">Transcriptional regulator, TetR family</fullName>
    </submittedName>
</protein>
<dbReference type="GO" id="GO:0003700">
    <property type="term" value="F:DNA-binding transcription factor activity"/>
    <property type="evidence" value="ECO:0007669"/>
    <property type="project" value="TreeGrafter"/>
</dbReference>